<dbReference type="PIRSF" id="PIRSF005227">
    <property type="entry name" value="Asp_dh_NAD_syn"/>
    <property type="match status" value="1"/>
</dbReference>
<dbReference type="InterPro" id="IPR005106">
    <property type="entry name" value="Asp/hSer_DH_NAD-bd"/>
</dbReference>
<proteinExistence type="inferred from homology"/>
<accession>A0ABT2UCZ6</accession>
<dbReference type="Pfam" id="PF03447">
    <property type="entry name" value="NAD_binding_3"/>
    <property type="match status" value="1"/>
</dbReference>
<dbReference type="SUPFAM" id="SSF51735">
    <property type="entry name" value="NAD(P)-binding Rossmann-fold domains"/>
    <property type="match status" value="1"/>
</dbReference>
<dbReference type="InterPro" id="IPR011182">
    <property type="entry name" value="L-Asp_DH"/>
</dbReference>
<name>A0ABT2UCZ6_9BACL</name>
<evidence type="ECO:0000313" key="4">
    <source>
        <dbReference type="EMBL" id="MCU6792512.1"/>
    </source>
</evidence>
<evidence type="ECO:0000313" key="5">
    <source>
        <dbReference type="Proteomes" id="UP001652445"/>
    </source>
</evidence>
<organism evidence="4 5">
    <name type="scientific">Paenibacillus baimaensis</name>
    <dbReference type="NCBI Taxonomy" id="2982185"/>
    <lineage>
        <taxon>Bacteria</taxon>
        <taxon>Bacillati</taxon>
        <taxon>Bacillota</taxon>
        <taxon>Bacilli</taxon>
        <taxon>Bacillales</taxon>
        <taxon>Paenibacillaceae</taxon>
        <taxon>Paenibacillus</taxon>
    </lineage>
</organism>
<comment type="similarity">
    <text evidence="1">Belongs to the L-aspartate dehydrogenase family.</text>
</comment>
<dbReference type="RefSeq" id="WP_262683902.1">
    <property type="nucleotide sequence ID" value="NZ_JAOQIO010000024.1"/>
</dbReference>
<dbReference type="Gene3D" id="3.30.360.10">
    <property type="entry name" value="Dihydrodipicolinate Reductase, domain 2"/>
    <property type="match status" value="1"/>
</dbReference>
<evidence type="ECO:0000259" key="2">
    <source>
        <dbReference type="Pfam" id="PF01958"/>
    </source>
</evidence>
<evidence type="ECO:0000259" key="3">
    <source>
        <dbReference type="Pfam" id="PF03447"/>
    </source>
</evidence>
<dbReference type="PANTHER" id="PTHR31873">
    <property type="entry name" value="L-ASPARTATE DEHYDROGENASE-RELATED"/>
    <property type="match status" value="1"/>
</dbReference>
<sequence length="256" mass="28377">MIKNIGLIGYGMIGKYIFEGLSKEKEAEVGFVYHINKEATSNLPQKLVYDSAEDLESYLQKNHVDLVCETATNQAASDLAPIILKYSDMLIFSTCAFADQDFMVMIEELCKKHNRKVYIPHGAILGLDGIRDGREKLQSVTVTTIKKPLNLGCDTNEKTILFEGSTRMACQKYPRYVNVHAGIALAGLGFDKTNSKIIADPSIERNTHLIEIKADGVSFKLEIFNEPKGLITGAYTPVSALNTIKRIIENNGLTII</sequence>
<protein>
    <submittedName>
        <fullName evidence="4">DUF108 domain-containing protein</fullName>
    </submittedName>
</protein>
<keyword evidence="5" id="KW-1185">Reference proteome</keyword>
<dbReference type="Pfam" id="PF01958">
    <property type="entry name" value="Asp_DH_C"/>
    <property type="match status" value="1"/>
</dbReference>
<dbReference type="InterPro" id="IPR036291">
    <property type="entry name" value="NAD(P)-bd_dom_sf"/>
</dbReference>
<evidence type="ECO:0000256" key="1">
    <source>
        <dbReference type="ARBA" id="ARBA00008331"/>
    </source>
</evidence>
<dbReference type="InterPro" id="IPR002811">
    <property type="entry name" value="Asp_DH"/>
</dbReference>
<reference evidence="4 5" key="1">
    <citation type="submission" date="2022-09" db="EMBL/GenBank/DDBJ databases">
        <authorList>
            <person name="Han X.L."/>
            <person name="Wang Q."/>
            <person name="Lu T."/>
        </authorList>
    </citation>
    <scope>NUCLEOTIDE SEQUENCE [LARGE SCALE GENOMIC DNA]</scope>
    <source>
        <strain evidence="4 5">WQ 127069</strain>
    </source>
</reference>
<gene>
    <name evidence="4" type="ORF">OB236_10265</name>
</gene>
<dbReference type="SUPFAM" id="SSF55347">
    <property type="entry name" value="Glyceraldehyde-3-phosphate dehydrogenase-like, C-terminal domain"/>
    <property type="match status" value="1"/>
</dbReference>
<feature type="domain" description="Aspartate/homoserine dehydrogenase NAD-binding" evidence="3">
    <location>
        <begin position="9"/>
        <end position="120"/>
    </location>
</feature>
<feature type="domain" description="Aspartate dehydrogenase" evidence="2">
    <location>
        <begin position="156"/>
        <end position="229"/>
    </location>
</feature>
<dbReference type="Gene3D" id="3.40.50.720">
    <property type="entry name" value="NAD(P)-binding Rossmann-like Domain"/>
    <property type="match status" value="1"/>
</dbReference>
<comment type="caution">
    <text evidence="4">The sequence shown here is derived from an EMBL/GenBank/DDBJ whole genome shotgun (WGS) entry which is preliminary data.</text>
</comment>
<dbReference type="PANTHER" id="PTHR31873:SF6">
    <property type="entry name" value="ASPARTATE DEHYDROGENASE DOMAIN-CONTAINING PROTEIN"/>
    <property type="match status" value="1"/>
</dbReference>
<dbReference type="Proteomes" id="UP001652445">
    <property type="component" value="Unassembled WGS sequence"/>
</dbReference>
<dbReference type="EMBL" id="JAOQIO010000024">
    <property type="protein sequence ID" value="MCU6792512.1"/>
    <property type="molecule type" value="Genomic_DNA"/>
</dbReference>